<gene>
    <name evidence="3" type="ORF">SAMN05216270_115106</name>
</gene>
<accession>A0A1G7B4H8</accession>
<dbReference type="PANTHER" id="PTHR35174:SF3">
    <property type="entry name" value="BLL7171 PROTEIN"/>
    <property type="match status" value="1"/>
</dbReference>
<evidence type="ECO:0000256" key="1">
    <source>
        <dbReference type="ARBA" id="ARBA00007689"/>
    </source>
</evidence>
<evidence type="ECO:0000313" key="4">
    <source>
        <dbReference type="Proteomes" id="UP000198949"/>
    </source>
</evidence>
<evidence type="ECO:0000313" key="3">
    <source>
        <dbReference type="EMBL" id="SDE21216.1"/>
    </source>
</evidence>
<keyword evidence="4" id="KW-1185">Reference proteome</keyword>
<dbReference type="Gene3D" id="3.30.70.1060">
    <property type="entry name" value="Dimeric alpha+beta barrel"/>
    <property type="match status" value="1"/>
</dbReference>
<organism evidence="3 4">
    <name type="scientific">Glycomyces harbinensis</name>
    <dbReference type="NCBI Taxonomy" id="58114"/>
    <lineage>
        <taxon>Bacteria</taxon>
        <taxon>Bacillati</taxon>
        <taxon>Actinomycetota</taxon>
        <taxon>Actinomycetes</taxon>
        <taxon>Glycomycetales</taxon>
        <taxon>Glycomycetaceae</taxon>
        <taxon>Glycomyces</taxon>
    </lineage>
</organism>
<protein>
    <submittedName>
        <fullName evidence="3">Uncharacterized conserved protein</fullName>
    </submittedName>
</protein>
<proteinExistence type="inferred from homology"/>
<dbReference type="Pfam" id="PF03795">
    <property type="entry name" value="YCII"/>
    <property type="match status" value="1"/>
</dbReference>
<dbReference type="RefSeq" id="WP_091039520.1">
    <property type="nucleotide sequence ID" value="NZ_FNAD01000015.1"/>
</dbReference>
<evidence type="ECO:0000259" key="2">
    <source>
        <dbReference type="Pfam" id="PF03795"/>
    </source>
</evidence>
<reference evidence="4" key="1">
    <citation type="submission" date="2016-10" db="EMBL/GenBank/DDBJ databases">
        <authorList>
            <person name="Varghese N."/>
            <person name="Submissions S."/>
        </authorList>
    </citation>
    <scope>NUCLEOTIDE SEQUENCE [LARGE SCALE GENOMIC DNA]</scope>
    <source>
        <strain evidence="4">CGMCC 4.3516</strain>
    </source>
</reference>
<dbReference type="STRING" id="58114.SAMN05216270_115106"/>
<dbReference type="AlphaFoldDB" id="A0A1G7B4H8"/>
<dbReference type="Proteomes" id="UP000198949">
    <property type="component" value="Unassembled WGS sequence"/>
</dbReference>
<feature type="domain" description="YCII-related" evidence="2">
    <location>
        <begin position="1"/>
        <end position="108"/>
    </location>
</feature>
<sequence>MKYVILIHSNPQPWGHPTGDFIPENQALPAAERERLNREFEALLTELSENGELVHGEALADPTTSTLYRWKDGEPLATDGPYSEFKEHLAGFFLIDVAGPERAREIARVFSGPGETIELRPAMWPGGEEG</sequence>
<name>A0A1G7B4H8_9ACTN</name>
<comment type="similarity">
    <text evidence="1">Belongs to the YciI family.</text>
</comment>
<dbReference type="EMBL" id="FNAD01000015">
    <property type="protein sequence ID" value="SDE21216.1"/>
    <property type="molecule type" value="Genomic_DNA"/>
</dbReference>
<dbReference type="PANTHER" id="PTHR35174">
    <property type="entry name" value="BLL7171 PROTEIN-RELATED"/>
    <property type="match status" value="1"/>
</dbReference>
<dbReference type="InterPro" id="IPR005545">
    <property type="entry name" value="YCII"/>
</dbReference>
<dbReference type="OrthoDB" id="668782at2"/>
<dbReference type="SUPFAM" id="SSF54909">
    <property type="entry name" value="Dimeric alpha+beta barrel"/>
    <property type="match status" value="1"/>
</dbReference>
<dbReference type="InterPro" id="IPR011008">
    <property type="entry name" value="Dimeric_a/b-barrel"/>
</dbReference>